<dbReference type="PROSITE" id="PS50011">
    <property type="entry name" value="PROTEIN_KINASE_DOM"/>
    <property type="match status" value="1"/>
</dbReference>
<dbReference type="AlphaFoldDB" id="A0A2A2KPP6"/>
<evidence type="ECO:0000256" key="15">
    <source>
        <dbReference type="SAM" id="Phobius"/>
    </source>
</evidence>
<keyword evidence="2 15" id="KW-0812">Transmembrane</keyword>
<keyword evidence="5 12" id="KW-0067">ATP-binding</keyword>
<evidence type="ECO:0000256" key="8">
    <source>
        <dbReference type="ARBA" id="ARBA00023136"/>
    </source>
</evidence>
<evidence type="ECO:0000256" key="10">
    <source>
        <dbReference type="ARBA" id="ARBA00023180"/>
    </source>
</evidence>
<dbReference type="GO" id="GO:0046872">
    <property type="term" value="F:metal ion binding"/>
    <property type="evidence" value="ECO:0007669"/>
    <property type="project" value="UniProtKB-KW"/>
</dbReference>
<accession>A0A2A2KPP6</accession>
<dbReference type="EMBL" id="LIAE01008038">
    <property type="protein sequence ID" value="PAV75793.1"/>
    <property type="molecule type" value="Genomic_DNA"/>
</dbReference>
<evidence type="ECO:0000256" key="2">
    <source>
        <dbReference type="ARBA" id="ARBA00022692"/>
    </source>
</evidence>
<evidence type="ECO:0000313" key="20">
    <source>
        <dbReference type="Proteomes" id="UP000218231"/>
    </source>
</evidence>
<dbReference type="InterPro" id="IPR038677">
    <property type="entry name" value="WIF_sf"/>
</dbReference>
<dbReference type="GO" id="GO:0010976">
    <property type="term" value="P:positive regulation of neuron projection development"/>
    <property type="evidence" value="ECO:0007669"/>
    <property type="project" value="TreeGrafter"/>
</dbReference>
<reference evidence="19 20" key="1">
    <citation type="journal article" date="2017" name="Curr. Biol.">
        <title>Genome architecture and evolution of a unichromosomal asexual nematode.</title>
        <authorList>
            <person name="Fradin H."/>
            <person name="Zegar C."/>
            <person name="Gutwein M."/>
            <person name="Lucas J."/>
            <person name="Kovtun M."/>
            <person name="Corcoran D."/>
            <person name="Baugh L.R."/>
            <person name="Kiontke K."/>
            <person name="Gunsalus K."/>
            <person name="Fitch D.H."/>
            <person name="Piano F."/>
        </authorList>
    </citation>
    <scope>NUCLEOTIDE SEQUENCE [LARGE SCALE GENOMIC DNA]</scope>
    <source>
        <strain evidence="19">PF1309</strain>
    </source>
</reference>
<feature type="transmembrane region" description="Helical" evidence="15">
    <location>
        <begin position="184"/>
        <end position="207"/>
    </location>
</feature>
<feature type="binding site" evidence="12">
    <location>
        <position position="466"/>
    </location>
    <ligand>
        <name>ATP</name>
        <dbReference type="ChEBI" id="CHEBI:30616"/>
    </ligand>
</feature>
<keyword evidence="13" id="KW-0460">Magnesium</keyword>
<evidence type="ECO:0000256" key="12">
    <source>
        <dbReference type="PIRSR" id="PIRSR000615-2"/>
    </source>
</evidence>
<feature type="domain" description="Protein kinase" evidence="17">
    <location>
        <begin position="305"/>
        <end position="600"/>
    </location>
</feature>
<feature type="binding site" evidence="13">
    <location>
        <position position="484"/>
    </location>
    <ligand>
        <name>Mg(2+)</name>
        <dbReference type="ChEBI" id="CHEBI:18420"/>
    </ligand>
</feature>
<evidence type="ECO:0000256" key="14">
    <source>
        <dbReference type="SAM" id="MobiDB-lite"/>
    </source>
</evidence>
<comment type="subcellular location">
    <subcellularLocation>
        <location evidence="1">Cell membrane</location>
        <topology evidence="1">Single-pass membrane protein</topology>
    </subcellularLocation>
</comment>
<comment type="caution">
    <text evidence="19">The sequence shown here is derived from an EMBL/GenBank/DDBJ whole genome shotgun (WGS) entry which is preliminary data.</text>
</comment>
<dbReference type="GO" id="GO:0043235">
    <property type="term" value="C:receptor complex"/>
    <property type="evidence" value="ECO:0007669"/>
    <property type="project" value="TreeGrafter"/>
</dbReference>
<dbReference type="SUPFAM" id="SSF56112">
    <property type="entry name" value="Protein kinase-like (PK-like)"/>
    <property type="match status" value="1"/>
</dbReference>
<sequence>MLCGCSMLSLFYVLLFGNIIHHASSSLDLYISREEMNRTLGVLADIKYVEDGKYDKPTAAYPYRVSDQIDTITFSWVSHAQVHYTMDIISNDPLVLPIANLRREGYVPTKLQEFTIEYRCSGHRSGQSMVELTFNFTIKTGGDFIEEIPVKLKQEKICAFRDARKGPAGVIAPPAESSFSVETVFRVIIIIAVIFLLIIAVGLLFYLKRSPKKGQTNNSHNGGIEDPPVSHFTRRMPMSFRSASRHLSRPFLTSTPAPKGGDSDAPCSSGTSGISSANSMFEYKERPVNMQKALQKLHVVRDEIRLLPSTDIQGNFGEIRMAMMRELDENPMPFTNKRYTGDGDVDEIEDEIGHQTMVLCKLFRRAVPSSILNRYLTDALMFYDLAGHPNLIKPCCLAYDETGAETTLPIVCYRHKGFGVLKHFLRGCKEKGALRAHELLTMCIDLSAAVHYLHRNHLVHRDIATRNCLVSEPQPGRLWVQLCDPSLSSDLYPNHYETLPENDPELRPIRWLAPESIKHRTYTSASDIWSLTTTLWEIWSVGEDPFPEVPLEDLHYSLTERCLIPPQPPNCPDAMQAILITGWQVDPKARPSAAVLHKNLENFSVYLKKYI</sequence>
<dbReference type="OrthoDB" id="6071166at2759"/>
<dbReference type="InterPro" id="IPR008266">
    <property type="entry name" value="Tyr_kinase_AS"/>
</dbReference>
<dbReference type="PROSITE" id="PS50814">
    <property type="entry name" value="WIF"/>
    <property type="match status" value="1"/>
</dbReference>
<feature type="domain" description="WIF" evidence="18">
    <location>
        <begin position="29"/>
        <end position="158"/>
    </location>
</feature>
<evidence type="ECO:0008006" key="21">
    <source>
        <dbReference type="Google" id="ProtNLM"/>
    </source>
</evidence>
<dbReference type="Gene3D" id="2.60.40.2170">
    <property type="entry name" value="Wnt, WIF domain"/>
    <property type="match status" value="1"/>
</dbReference>
<dbReference type="InterPro" id="IPR050122">
    <property type="entry name" value="RTK"/>
</dbReference>
<feature type="binding site" evidence="13">
    <location>
        <position position="467"/>
    </location>
    <ligand>
        <name>Mg(2+)</name>
        <dbReference type="ChEBI" id="CHEBI:18420"/>
    </ligand>
</feature>
<feature type="chain" id="PRO_5012155107" description="Protein kinase domain-containing protein" evidence="16">
    <location>
        <begin position="26"/>
        <end position="611"/>
    </location>
</feature>
<dbReference type="Pfam" id="PF02019">
    <property type="entry name" value="WIF"/>
    <property type="match status" value="1"/>
</dbReference>
<dbReference type="InterPro" id="IPR011009">
    <property type="entry name" value="Kinase-like_dom_sf"/>
</dbReference>
<dbReference type="GO" id="GO:0004713">
    <property type="term" value="F:protein tyrosine kinase activity"/>
    <property type="evidence" value="ECO:0007669"/>
    <property type="project" value="InterPro"/>
</dbReference>
<keyword evidence="10" id="KW-0325">Glycoprotein</keyword>
<dbReference type="GO" id="GO:0005886">
    <property type="term" value="C:plasma membrane"/>
    <property type="evidence" value="ECO:0007669"/>
    <property type="project" value="UniProtKB-SubCell"/>
</dbReference>
<keyword evidence="7 15" id="KW-1133">Transmembrane helix</keyword>
<keyword evidence="9" id="KW-0675">Receptor</keyword>
<dbReference type="STRING" id="2018661.A0A2A2KPP6"/>
<evidence type="ECO:0000256" key="16">
    <source>
        <dbReference type="SAM" id="SignalP"/>
    </source>
</evidence>
<feature type="region of interest" description="Disordered" evidence="14">
    <location>
        <begin position="242"/>
        <end position="271"/>
    </location>
</feature>
<dbReference type="Proteomes" id="UP000218231">
    <property type="component" value="Unassembled WGS sequence"/>
</dbReference>
<organism evidence="19 20">
    <name type="scientific">Diploscapter pachys</name>
    <dbReference type="NCBI Taxonomy" id="2018661"/>
    <lineage>
        <taxon>Eukaryota</taxon>
        <taxon>Metazoa</taxon>
        <taxon>Ecdysozoa</taxon>
        <taxon>Nematoda</taxon>
        <taxon>Chromadorea</taxon>
        <taxon>Rhabditida</taxon>
        <taxon>Rhabditina</taxon>
        <taxon>Rhabditomorpha</taxon>
        <taxon>Rhabditoidea</taxon>
        <taxon>Rhabditidae</taxon>
        <taxon>Diploscapter</taxon>
    </lineage>
</organism>
<proteinExistence type="predicted"/>
<dbReference type="GO" id="GO:0051897">
    <property type="term" value="P:positive regulation of phosphatidylinositol 3-kinase/protein kinase B signal transduction"/>
    <property type="evidence" value="ECO:0007669"/>
    <property type="project" value="TreeGrafter"/>
</dbReference>
<dbReference type="SMART" id="SM00219">
    <property type="entry name" value="TyrKc"/>
    <property type="match status" value="1"/>
</dbReference>
<dbReference type="SMART" id="SM00469">
    <property type="entry name" value="WIF"/>
    <property type="match status" value="1"/>
</dbReference>
<evidence type="ECO:0000256" key="6">
    <source>
        <dbReference type="ARBA" id="ARBA00022889"/>
    </source>
</evidence>
<dbReference type="InterPro" id="IPR001245">
    <property type="entry name" value="Ser-Thr/Tyr_kinase_cat_dom"/>
</dbReference>
<protein>
    <recommendedName>
        <fullName evidence="21">Protein kinase domain-containing protein</fullName>
    </recommendedName>
</protein>
<evidence type="ECO:0000256" key="4">
    <source>
        <dbReference type="ARBA" id="ARBA00022741"/>
    </source>
</evidence>
<evidence type="ECO:0000256" key="1">
    <source>
        <dbReference type="ARBA" id="ARBA00004162"/>
    </source>
</evidence>
<gene>
    <name evidence="19" type="ORF">WR25_11733</name>
</gene>
<evidence type="ECO:0000256" key="5">
    <source>
        <dbReference type="ARBA" id="ARBA00022840"/>
    </source>
</evidence>
<keyword evidence="3 16" id="KW-0732">Signal</keyword>
<evidence type="ECO:0000313" key="19">
    <source>
        <dbReference type="EMBL" id="PAV75793.1"/>
    </source>
</evidence>
<keyword evidence="8 15" id="KW-0472">Membrane</keyword>
<evidence type="ECO:0000259" key="17">
    <source>
        <dbReference type="PROSITE" id="PS50011"/>
    </source>
</evidence>
<name>A0A2A2KPP6_9BILA</name>
<evidence type="ECO:0000256" key="3">
    <source>
        <dbReference type="ARBA" id="ARBA00022729"/>
    </source>
</evidence>
<dbReference type="PANTHER" id="PTHR24416">
    <property type="entry name" value="TYROSINE-PROTEIN KINASE RECEPTOR"/>
    <property type="match status" value="1"/>
</dbReference>
<dbReference type="GO" id="GO:0007409">
    <property type="term" value="P:axonogenesis"/>
    <property type="evidence" value="ECO:0007669"/>
    <property type="project" value="TreeGrafter"/>
</dbReference>
<dbReference type="PRINTS" id="PR00109">
    <property type="entry name" value="TYRKINASE"/>
</dbReference>
<evidence type="ECO:0000259" key="18">
    <source>
        <dbReference type="PROSITE" id="PS50814"/>
    </source>
</evidence>
<dbReference type="Gene3D" id="1.10.510.10">
    <property type="entry name" value="Transferase(Phosphotransferase) domain 1"/>
    <property type="match status" value="1"/>
</dbReference>
<dbReference type="PROSITE" id="PS00109">
    <property type="entry name" value="PROTEIN_KINASE_TYR"/>
    <property type="match status" value="1"/>
</dbReference>
<evidence type="ECO:0000256" key="7">
    <source>
        <dbReference type="ARBA" id="ARBA00022989"/>
    </source>
</evidence>
<dbReference type="PANTHER" id="PTHR24416:SF349">
    <property type="entry name" value="TYROSINE-PROTEIN KINASE RYK"/>
    <property type="match status" value="1"/>
</dbReference>
<dbReference type="InterPro" id="IPR020635">
    <property type="entry name" value="Tyr_kinase_cat_dom"/>
</dbReference>
<keyword evidence="20" id="KW-1185">Reference proteome</keyword>
<evidence type="ECO:0000256" key="9">
    <source>
        <dbReference type="ARBA" id="ARBA00023170"/>
    </source>
</evidence>
<feature type="active site" description="Proton acceptor" evidence="11">
    <location>
        <position position="462"/>
    </location>
</feature>
<feature type="signal peptide" evidence="16">
    <location>
        <begin position="1"/>
        <end position="25"/>
    </location>
</feature>
<keyword evidence="6" id="KW-0130">Cell adhesion</keyword>
<dbReference type="InterPro" id="IPR000719">
    <property type="entry name" value="Prot_kinase_dom"/>
</dbReference>
<keyword evidence="4 12" id="KW-0547">Nucleotide-binding</keyword>
<evidence type="ECO:0000256" key="13">
    <source>
        <dbReference type="PIRSR" id="PIRSR000615-3"/>
    </source>
</evidence>
<dbReference type="InterPro" id="IPR003306">
    <property type="entry name" value="WIF"/>
</dbReference>
<keyword evidence="13" id="KW-0479">Metal-binding</keyword>
<evidence type="ECO:0000256" key="11">
    <source>
        <dbReference type="PIRSR" id="PIRSR000615-1"/>
    </source>
</evidence>
<dbReference type="Pfam" id="PF07714">
    <property type="entry name" value="PK_Tyr_Ser-Thr"/>
    <property type="match status" value="1"/>
</dbReference>
<dbReference type="GO" id="GO:0007169">
    <property type="term" value="P:cell surface receptor protein tyrosine kinase signaling pathway"/>
    <property type="evidence" value="ECO:0007669"/>
    <property type="project" value="TreeGrafter"/>
</dbReference>
<dbReference type="GO" id="GO:0005524">
    <property type="term" value="F:ATP binding"/>
    <property type="evidence" value="ECO:0007669"/>
    <property type="project" value="UniProtKB-KW"/>
</dbReference>
<dbReference type="GO" id="GO:0007155">
    <property type="term" value="P:cell adhesion"/>
    <property type="evidence" value="ECO:0007669"/>
    <property type="project" value="UniProtKB-KW"/>
</dbReference>